<evidence type="ECO:0000313" key="1">
    <source>
        <dbReference type="EMBL" id="TMS02103.1"/>
    </source>
</evidence>
<evidence type="ECO:0000313" key="2">
    <source>
        <dbReference type="Proteomes" id="UP000793456"/>
    </source>
</evidence>
<proteinExistence type="predicted"/>
<protein>
    <submittedName>
        <fullName evidence="1">Uncharacterized protein</fullName>
    </submittedName>
</protein>
<name>A0ACD3Q4P9_LARCR</name>
<dbReference type="EMBL" id="CM011697">
    <property type="protein sequence ID" value="TMS02103.1"/>
    <property type="molecule type" value="Genomic_DNA"/>
</dbReference>
<dbReference type="Proteomes" id="UP000793456">
    <property type="component" value="Chromosome XXIV"/>
</dbReference>
<organism evidence="1 2">
    <name type="scientific">Larimichthys crocea</name>
    <name type="common">Large yellow croaker</name>
    <name type="synonym">Pseudosciaena crocea</name>
    <dbReference type="NCBI Taxonomy" id="215358"/>
    <lineage>
        <taxon>Eukaryota</taxon>
        <taxon>Metazoa</taxon>
        <taxon>Chordata</taxon>
        <taxon>Craniata</taxon>
        <taxon>Vertebrata</taxon>
        <taxon>Euteleostomi</taxon>
        <taxon>Actinopterygii</taxon>
        <taxon>Neopterygii</taxon>
        <taxon>Teleostei</taxon>
        <taxon>Neoteleostei</taxon>
        <taxon>Acanthomorphata</taxon>
        <taxon>Eupercaria</taxon>
        <taxon>Sciaenidae</taxon>
        <taxon>Larimichthys</taxon>
    </lineage>
</organism>
<reference evidence="1" key="1">
    <citation type="submission" date="2018-11" db="EMBL/GenBank/DDBJ databases">
        <title>The sequence and de novo assembly of Larimichthys crocea genome using PacBio and Hi-C technologies.</title>
        <authorList>
            <person name="Xu P."/>
            <person name="Chen B."/>
            <person name="Zhou Z."/>
            <person name="Ke Q."/>
            <person name="Wu Y."/>
            <person name="Bai H."/>
            <person name="Pu F."/>
        </authorList>
    </citation>
    <scope>NUCLEOTIDE SEQUENCE</scope>
    <source>
        <tissue evidence="1">Muscle</tissue>
    </source>
</reference>
<accession>A0ACD3Q4P9</accession>
<sequence>MRSRCGGCINHRDTFLHNPQFVFDVRDKEEEVLICLQQEDRRIRRKDGGGENLPIGFEVLKVEVNRCSRVQCVVEQAASSVYMDSRSVTLRGTLSPGRYVVLPTTFLPGATGNFLLRLFSHSHVRLRELREDLPCPSVFQCYLPQPTVVTTVHLRRASGLSPPKQTAPDVYAVVRCENDTIRTRVFKADANPEFNLRTIFYRRYPNAHISIELWSRGRLWDSVLGRARLQTSESERSRSYVIDLRGGQSSSDYPRSIYVETSSSVCLTDL</sequence>
<keyword evidence="2" id="KW-1185">Reference proteome</keyword>
<gene>
    <name evidence="1" type="ORF">E3U43_007643</name>
</gene>
<comment type="caution">
    <text evidence="1">The sequence shown here is derived from an EMBL/GenBank/DDBJ whole genome shotgun (WGS) entry which is preliminary data.</text>
</comment>